<dbReference type="GO" id="GO:0008170">
    <property type="term" value="F:N-methyltransferase activity"/>
    <property type="evidence" value="ECO:0007669"/>
    <property type="project" value="InterPro"/>
</dbReference>
<keyword evidence="3" id="KW-0238">DNA-binding</keyword>
<dbReference type="InterPro" id="IPR044946">
    <property type="entry name" value="Restrct_endonuc_typeI_TRD_sf"/>
</dbReference>
<keyword evidence="5" id="KW-0489">Methyltransferase</keyword>
<dbReference type="Proteomes" id="UP000248291">
    <property type="component" value="Unassembled WGS sequence"/>
</dbReference>
<sequence>MTEHENLLHHIALSVPALPFHEASHIALIVRAWLKASRDQALDAPARIDEGRDDPDELLEKFVALGHTWSLDPLITVSAEDLVRVVGAVLSLEGTLLGDSWSADPAQWAVNPDSTEVILAPWVADLMALITTAHKPSEVYLPFETFGQLACRVASRGAIVAVESKTPQRVQLGLVTSGSYGQSVHHTDPVISPLFSWESQLKQFPAATAVIPLRETYLKEELGRDIYHRFDHSSAKGPLAAIFQIIAQTQGRAVILVPDSVLFKPGAEHGLRAYFMARQCLEAIIGLPASAVQGLKGSCSIVVLNTAKTFEQILFVRATSELLMTTGTSTPKIHQLGVLIRNREEGRFSSLVNVSELLTDDLNMESSRHVSENVATNRQHHNEFTSISEHFDLIRPRQHSMGLSGAPAEELQAQDIPAFGLVRHATKATVHDMDGPNSYDYFLRPDDVLICIKGATGKVGFISKAPLPGAGGWVAGQSVAVLRARGKGYLPQALMMYLRSPFGQAGLRRLVVGTSAPTIQAKALRGFQIPVLTAVQADMALEALEEEATIERQIDDLRQKQANISSFLWPI</sequence>
<accession>A0AAN4QCI2</accession>
<organism evidence="5 6">
    <name type="scientific">Pseudomonas syringae pv. actinidiae</name>
    <dbReference type="NCBI Taxonomy" id="103796"/>
    <lineage>
        <taxon>Bacteria</taxon>
        <taxon>Pseudomonadati</taxon>
        <taxon>Pseudomonadota</taxon>
        <taxon>Gammaproteobacteria</taxon>
        <taxon>Pseudomonadales</taxon>
        <taxon>Pseudomonadaceae</taxon>
        <taxon>Pseudomonas</taxon>
        <taxon>Pseudomonas syringae</taxon>
    </lineage>
</organism>
<evidence type="ECO:0000256" key="3">
    <source>
        <dbReference type="ARBA" id="ARBA00023125"/>
    </source>
</evidence>
<name>A0AAN4QCI2_PSESF</name>
<evidence type="ECO:0000313" key="5">
    <source>
        <dbReference type="EMBL" id="GBH21538.1"/>
    </source>
</evidence>
<gene>
    <name evidence="5" type="ORF">KPSA3_07586</name>
</gene>
<comment type="caution">
    <text evidence="5">The sequence shown here is derived from an EMBL/GenBank/DDBJ whole genome shotgun (WGS) entry which is preliminary data.</text>
</comment>
<proteinExistence type="inferred from homology"/>
<feature type="domain" description="DNA methylase adenine-specific" evidence="4">
    <location>
        <begin position="184"/>
        <end position="373"/>
    </location>
</feature>
<dbReference type="Gene3D" id="3.90.220.20">
    <property type="entry name" value="DNA methylase specificity domains"/>
    <property type="match status" value="1"/>
</dbReference>
<keyword evidence="2" id="KW-0680">Restriction system</keyword>
<dbReference type="SUPFAM" id="SSF116734">
    <property type="entry name" value="DNA methylase specificity domain"/>
    <property type="match status" value="1"/>
</dbReference>
<evidence type="ECO:0000256" key="1">
    <source>
        <dbReference type="ARBA" id="ARBA00006594"/>
    </source>
</evidence>
<comment type="similarity">
    <text evidence="1">Belongs to the N(4)/N(6)-methyltransferase family.</text>
</comment>
<evidence type="ECO:0000256" key="2">
    <source>
        <dbReference type="ARBA" id="ARBA00022747"/>
    </source>
</evidence>
<protein>
    <submittedName>
        <fullName evidence="5">DNA methylase subunit</fullName>
    </submittedName>
</protein>
<dbReference type="Pfam" id="PF02384">
    <property type="entry name" value="N6_Mtase"/>
    <property type="match status" value="1"/>
</dbReference>
<dbReference type="InterPro" id="IPR003356">
    <property type="entry name" value="DNA_methylase_A-5"/>
</dbReference>
<dbReference type="GO" id="GO:0003677">
    <property type="term" value="F:DNA binding"/>
    <property type="evidence" value="ECO:0007669"/>
    <property type="project" value="UniProtKB-KW"/>
</dbReference>
<reference evidence="5 6" key="1">
    <citation type="submission" date="2018-04" db="EMBL/GenBank/DDBJ databases">
        <title>Draft genome sequence of Pseudomonas syringae pv. actinidiae biovar 3 strains isolated from kiwifruit in Kagawa prefecture.</title>
        <authorList>
            <person name="Tabuchi M."/>
            <person name="Saito M."/>
            <person name="Fujiwara S."/>
            <person name="Sasa N."/>
            <person name="Akimitsu K."/>
            <person name="Gomi K."/>
            <person name="Konishi-Sugita S."/>
            <person name="Hamano K."/>
            <person name="Kataoka I."/>
        </authorList>
    </citation>
    <scope>NUCLEOTIDE SEQUENCE [LARGE SCALE GENOMIC DNA]</scope>
    <source>
        <strain evidence="5 6">MAFF212211</strain>
    </source>
</reference>
<dbReference type="InterPro" id="IPR029063">
    <property type="entry name" value="SAM-dependent_MTases_sf"/>
</dbReference>
<dbReference type="AlphaFoldDB" id="A0AAN4QCI2"/>
<dbReference type="SUPFAM" id="SSF53335">
    <property type="entry name" value="S-adenosyl-L-methionine-dependent methyltransferases"/>
    <property type="match status" value="1"/>
</dbReference>
<dbReference type="GO" id="GO:0009307">
    <property type="term" value="P:DNA restriction-modification system"/>
    <property type="evidence" value="ECO:0007669"/>
    <property type="project" value="UniProtKB-KW"/>
</dbReference>
<dbReference type="Gene3D" id="3.40.50.150">
    <property type="entry name" value="Vaccinia Virus protein VP39"/>
    <property type="match status" value="1"/>
</dbReference>
<evidence type="ECO:0000313" key="6">
    <source>
        <dbReference type="Proteomes" id="UP000248291"/>
    </source>
</evidence>
<keyword evidence="5" id="KW-0808">Transferase</keyword>
<dbReference type="GO" id="GO:0032259">
    <property type="term" value="P:methylation"/>
    <property type="evidence" value="ECO:0007669"/>
    <property type="project" value="UniProtKB-KW"/>
</dbReference>
<dbReference type="EMBL" id="BGKA01000300">
    <property type="protein sequence ID" value="GBH21538.1"/>
    <property type="molecule type" value="Genomic_DNA"/>
</dbReference>
<evidence type="ECO:0000259" key="4">
    <source>
        <dbReference type="Pfam" id="PF02384"/>
    </source>
</evidence>